<dbReference type="Proteomes" id="UP001281410">
    <property type="component" value="Unassembled WGS sequence"/>
</dbReference>
<evidence type="ECO:0000313" key="2">
    <source>
        <dbReference type="EMBL" id="KAK3226182.1"/>
    </source>
</evidence>
<dbReference type="InterPro" id="IPR002156">
    <property type="entry name" value="RNaseH_domain"/>
</dbReference>
<name>A0AAE0AYX4_9ROSI</name>
<dbReference type="EMBL" id="JANJYJ010000002">
    <property type="protein sequence ID" value="KAK3226182.1"/>
    <property type="molecule type" value="Genomic_DNA"/>
</dbReference>
<keyword evidence="3" id="KW-1185">Reference proteome</keyword>
<dbReference type="SUPFAM" id="SSF53098">
    <property type="entry name" value="Ribonuclease H-like"/>
    <property type="match status" value="1"/>
</dbReference>
<evidence type="ECO:0000259" key="1">
    <source>
        <dbReference type="PROSITE" id="PS50879"/>
    </source>
</evidence>
<dbReference type="PANTHER" id="PTHR47723:SF22">
    <property type="entry name" value="RNASE H TYPE-1 DOMAIN-CONTAINING PROTEIN"/>
    <property type="match status" value="1"/>
</dbReference>
<dbReference type="PANTHER" id="PTHR47723">
    <property type="entry name" value="OS05G0353850 PROTEIN"/>
    <property type="match status" value="1"/>
</dbReference>
<dbReference type="InterPro" id="IPR053151">
    <property type="entry name" value="RNase_H-like"/>
</dbReference>
<comment type="caution">
    <text evidence="2">The sequence shown here is derived from an EMBL/GenBank/DDBJ whole genome shotgun (WGS) entry which is preliminary data.</text>
</comment>
<sequence>MMRIGMRQFKTYGRGSAAPVYVTLLNIKEYCIKPTNAKQTKKEVDWVPHSLDGLKFNVDGSARGKPGPTGMCGVLRDANGKILCIFSLNINTQDSNKAEVLAIHKACELYASKPSLVGKNIMIANDSMVTAS</sequence>
<dbReference type="InterPro" id="IPR044730">
    <property type="entry name" value="RNase_H-like_dom_plant"/>
</dbReference>
<dbReference type="PROSITE" id="PS50879">
    <property type="entry name" value="RNASE_H_1"/>
    <property type="match status" value="1"/>
</dbReference>
<gene>
    <name evidence="2" type="ORF">Dsin_006044</name>
</gene>
<dbReference type="Pfam" id="PF13456">
    <property type="entry name" value="RVT_3"/>
    <property type="match status" value="1"/>
</dbReference>
<dbReference type="CDD" id="cd06222">
    <property type="entry name" value="RNase_H_like"/>
    <property type="match status" value="1"/>
</dbReference>
<dbReference type="Gene3D" id="3.30.420.10">
    <property type="entry name" value="Ribonuclease H-like superfamily/Ribonuclease H"/>
    <property type="match status" value="1"/>
</dbReference>
<proteinExistence type="predicted"/>
<organism evidence="2 3">
    <name type="scientific">Dipteronia sinensis</name>
    <dbReference type="NCBI Taxonomy" id="43782"/>
    <lineage>
        <taxon>Eukaryota</taxon>
        <taxon>Viridiplantae</taxon>
        <taxon>Streptophyta</taxon>
        <taxon>Embryophyta</taxon>
        <taxon>Tracheophyta</taxon>
        <taxon>Spermatophyta</taxon>
        <taxon>Magnoliopsida</taxon>
        <taxon>eudicotyledons</taxon>
        <taxon>Gunneridae</taxon>
        <taxon>Pentapetalae</taxon>
        <taxon>rosids</taxon>
        <taxon>malvids</taxon>
        <taxon>Sapindales</taxon>
        <taxon>Sapindaceae</taxon>
        <taxon>Hippocastanoideae</taxon>
        <taxon>Acereae</taxon>
        <taxon>Dipteronia</taxon>
    </lineage>
</organism>
<dbReference type="GO" id="GO:0003676">
    <property type="term" value="F:nucleic acid binding"/>
    <property type="evidence" value="ECO:0007669"/>
    <property type="project" value="InterPro"/>
</dbReference>
<reference evidence="2" key="1">
    <citation type="journal article" date="2023" name="Plant J.">
        <title>Genome sequences and population genomics provide insights into the demographic history, inbreeding, and mutation load of two 'living fossil' tree species of Dipteronia.</title>
        <authorList>
            <person name="Feng Y."/>
            <person name="Comes H.P."/>
            <person name="Chen J."/>
            <person name="Zhu S."/>
            <person name="Lu R."/>
            <person name="Zhang X."/>
            <person name="Li P."/>
            <person name="Qiu J."/>
            <person name="Olsen K.M."/>
            <person name="Qiu Y."/>
        </authorList>
    </citation>
    <scope>NUCLEOTIDE SEQUENCE</scope>
    <source>
        <strain evidence="2">NBL</strain>
    </source>
</reference>
<protein>
    <recommendedName>
        <fullName evidence="1">RNase H type-1 domain-containing protein</fullName>
    </recommendedName>
</protein>
<dbReference type="GO" id="GO:0004523">
    <property type="term" value="F:RNA-DNA hybrid ribonuclease activity"/>
    <property type="evidence" value="ECO:0007669"/>
    <property type="project" value="InterPro"/>
</dbReference>
<evidence type="ECO:0000313" key="3">
    <source>
        <dbReference type="Proteomes" id="UP001281410"/>
    </source>
</evidence>
<dbReference type="InterPro" id="IPR036397">
    <property type="entry name" value="RNaseH_sf"/>
</dbReference>
<dbReference type="AlphaFoldDB" id="A0AAE0AYX4"/>
<dbReference type="InterPro" id="IPR012337">
    <property type="entry name" value="RNaseH-like_sf"/>
</dbReference>
<accession>A0AAE0AYX4</accession>
<feature type="domain" description="RNase H type-1" evidence="1">
    <location>
        <begin position="50"/>
        <end position="132"/>
    </location>
</feature>